<evidence type="ECO:0000313" key="3">
    <source>
        <dbReference type="EMBL" id="QFC17912.1"/>
    </source>
</evidence>
<evidence type="ECO:0000256" key="2">
    <source>
        <dbReference type="ARBA" id="ARBA00022679"/>
    </source>
</evidence>
<accession>A0A5P4S7G6</accession>
<gene>
    <name evidence="3" type="primary">mshA</name>
</gene>
<dbReference type="GO" id="GO:0016757">
    <property type="term" value="F:glycosyltransferase activity"/>
    <property type="evidence" value="ECO:0007669"/>
    <property type="project" value="UniProtKB-KW"/>
</dbReference>
<dbReference type="AlphaFoldDB" id="A0A5P4S7G6"/>
<dbReference type="Pfam" id="PF13692">
    <property type="entry name" value="Glyco_trans_1_4"/>
    <property type="match status" value="1"/>
</dbReference>
<organism evidence="3">
    <name type="scientific">Vibrio parahaemolyticus</name>
    <dbReference type="NCBI Taxonomy" id="670"/>
    <lineage>
        <taxon>Bacteria</taxon>
        <taxon>Pseudomonadati</taxon>
        <taxon>Pseudomonadota</taxon>
        <taxon>Gammaproteobacteria</taxon>
        <taxon>Vibrionales</taxon>
        <taxon>Vibrionaceae</taxon>
        <taxon>Vibrio</taxon>
    </lineage>
</organism>
<proteinExistence type="predicted"/>
<dbReference type="PANTHER" id="PTHR12526:SF629">
    <property type="entry name" value="TEICHURONIC ACID BIOSYNTHESIS GLYCOSYLTRANSFERASE TUAH-RELATED"/>
    <property type="match status" value="1"/>
</dbReference>
<protein>
    <submittedName>
        <fullName evidence="3">Glycosyl transferase</fullName>
    </submittedName>
</protein>
<sequence>MSGKKICIVAPIHIWDDVRVFKKQAVSLSCTGYDVTLIARMDKELDGTIQDGVKLVRSKLSDKGKLGRIFFSYQVLRQALACKADIYHLHNPNTIPIAISLRLASKRVIYDTHEDYSERLLFREWIPKIIRKPACWLVSFLEKFTANISLAAIGTQEGVVKRLGKKAHLIGNPPRYNEKLIKKVNNLKSNLDLSNESLRLVYLGSINKSRGITDIVNSLEEINKVEVTKLWLIGEMDTAYLNSLKILPGWQYVDYLGRLDQDIAFAYVCESDLGLIYIHDVGDHAKTDPNKLYEYMSFGKPFVASDFPIWRDKLQRINAGVFVQPQQPNMLAKSILELVSKRDILPVMGVNGRKYVENNCWEKEFSKLEQIYREVL</sequence>
<dbReference type="EMBL" id="MK463646">
    <property type="protein sequence ID" value="QFC17912.1"/>
    <property type="molecule type" value="Genomic_DNA"/>
</dbReference>
<keyword evidence="2 3" id="KW-0808">Transferase</keyword>
<dbReference type="SUPFAM" id="SSF53756">
    <property type="entry name" value="UDP-Glycosyltransferase/glycogen phosphorylase"/>
    <property type="match status" value="1"/>
</dbReference>
<dbReference type="PANTHER" id="PTHR12526">
    <property type="entry name" value="GLYCOSYLTRANSFERASE"/>
    <property type="match status" value="1"/>
</dbReference>
<dbReference type="Gene3D" id="3.40.50.2000">
    <property type="entry name" value="Glycogen Phosphorylase B"/>
    <property type="match status" value="2"/>
</dbReference>
<name>A0A5P4S7G6_VIBPH</name>
<keyword evidence="1" id="KW-0328">Glycosyltransferase</keyword>
<reference evidence="3" key="1">
    <citation type="journal article" date="2019" name="Int. J. Food Microbiol.">
        <title>Developing a novel molecular serotyping system based on capsular polysaccharide synthesis gene clusters of Vibrio parahaemolyticus.</title>
        <authorList>
            <person name="Pang Y."/>
            <person name="Guo X."/>
            <person name="Tian X."/>
            <person name="Liu F."/>
            <person name="Wang L."/>
            <person name="Wu J."/>
            <person name="Zhang S."/>
            <person name="Li S."/>
            <person name="Liu B."/>
        </authorList>
    </citation>
    <scope>NUCLEOTIDE SEQUENCE</scope>
    <source>
        <strain evidence="3">G2857</strain>
    </source>
</reference>
<evidence type="ECO:0000256" key="1">
    <source>
        <dbReference type="ARBA" id="ARBA00022676"/>
    </source>
</evidence>